<dbReference type="InterPro" id="IPR029068">
    <property type="entry name" value="Glyas_Bleomycin-R_OHBP_Dase"/>
</dbReference>
<accession>A0A1X7BSS1</accession>
<feature type="domain" description="Glyoxalase-like" evidence="1">
    <location>
        <begin position="4"/>
        <end position="174"/>
    </location>
</feature>
<dbReference type="Proteomes" id="UP000193224">
    <property type="component" value="Unassembled WGS sequence"/>
</dbReference>
<keyword evidence="3" id="KW-1185">Reference proteome</keyword>
<dbReference type="OrthoDB" id="8451710at2"/>
<reference evidence="2 3" key="1">
    <citation type="submission" date="2017-03" db="EMBL/GenBank/DDBJ databases">
        <authorList>
            <person name="Afonso C.L."/>
            <person name="Miller P.J."/>
            <person name="Scott M.A."/>
            <person name="Spackman E."/>
            <person name="Goraichik I."/>
            <person name="Dimitrov K.M."/>
            <person name="Suarez D.L."/>
            <person name="Swayne D.E."/>
        </authorList>
    </citation>
    <scope>NUCLEOTIDE SEQUENCE [LARGE SCALE GENOMIC DNA]</scope>
    <source>
        <strain evidence="2 3">CECT 7745</strain>
    </source>
</reference>
<gene>
    <name evidence="2" type="ORF">ROA7745_02398</name>
</gene>
<organism evidence="2 3">
    <name type="scientific">Roseovarius aestuarii</name>
    <dbReference type="NCBI Taxonomy" id="475083"/>
    <lineage>
        <taxon>Bacteria</taxon>
        <taxon>Pseudomonadati</taxon>
        <taxon>Pseudomonadota</taxon>
        <taxon>Alphaproteobacteria</taxon>
        <taxon>Rhodobacterales</taxon>
        <taxon>Roseobacteraceae</taxon>
        <taxon>Roseovarius</taxon>
    </lineage>
</organism>
<dbReference type="RefSeq" id="WP_085800600.1">
    <property type="nucleotide sequence ID" value="NZ_FWXB01000008.1"/>
</dbReference>
<dbReference type="InterPro" id="IPR025870">
    <property type="entry name" value="Glyoxalase-like_dom"/>
</dbReference>
<name>A0A1X7BSS1_9RHOB</name>
<protein>
    <recommendedName>
        <fullName evidence="1">Glyoxalase-like domain-containing protein</fullName>
    </recommendedName>
</protein>
<evidence type="ECO:0000259" key="1">
    <source>
        <dbReference type="Pfam" id="PF13468"/>
    </source>
</evidence>
<evidence type="ECO:0000313" key="3">
    <source>
        <dbReference type="Proteomes" id="UP000193224"/>
    </source>
</evidence>
<dbReference type="Pfam" id="PF13468">
    <property type="entry name" value="Glyoxalase_3"/>
    <property type="match status" value="1"/>
</dbReference>
<dbReference type="AlphaFoldDB" id="A0A1X7BSS1"/>
<sequence>MLTLDHLAVAAETLEKGRAQVEEALGVMLQPGGQHAHFGTHNLLLGLDDGLYLEVIAIDPLAPPPSYPRWFDLDRFAGPPRLTNWICRTASLGTALAEHPGAGVPVALARGDLHWQMAVPEDGVLPFDGGFPALIEWQGQAHPANRLAASGCRLKRLIVSHPHVDDLRAALAKTLADDRVIFEIGSPGLCAEIETPGGLRVLS</sequence>
<evidence type="ECO:0000313" key="2">
    <source>
        <dbReference type="EMBL" id="SMC12570.1"/>
    </source>
</evidence>
<dbReference type="Gene3D" id="3.10.180.10">
    <property type="entry name" value="2,3-Dihydroxybiphenyl 1,2-Dioxygenase, domain 1"/>
    <property type="match status" value="1"/>
</dbReference>
<dbReference type="EMBL" id="FWXB01000008">
    <property type="protein sequence ID" value="SMC12570.1"/>
    <property type="molecule type" value="Genomic_DNA"/>
</dbReference>
<proteinExistence type="predicted"/>